<protein>
    <submittedName>
        <fullName evidence="1">Uncharacterized protein</fullName>
    </submittedName>
</protein>
<reference evidence="1" key="1">
    <citation type="submission" date="2020-07" db="EMBL/GenBank/DDBJ databases">
        <title>Clarias magur genome sequencing, assembly and annotation.</title>
        <authorList>
            <person name="Kushwaha B."/>
            <person name="Kumar R."/>
            <person name="Das P."/>
            <person name="Joshi C.G."/>
            <person name="Kumar D."/>
            <person name="Nagpure N.S."/>
            <person name="Pandey M."/>
            <person name="Agarwal S."/>
            <person name="Srivastava S."/>
            <person name="Singh M."/>
            <person name="Sahoo L."/>
            <person name="Jayasankar P."/>
            <person name="Meher P.K."/>
            <person name="Koringa P.G."/>
            <person name="Iquebal M.A."/>
            <person name="Das S.P."/>
            <person name="Bit A."/>
            <person name="Patnaik S."/>
            <person name="Patel N."/>
            <person name="Shah T.M."/>
            <person name="Hinsu A."/>
            <person name="Jena J.K."/>
        </authorList>
    </citation>
    <scope>NUCLEOTIDE SEQUENCE</scope>
    <source>
        <strain evidence="1">CIFAMagur01</strain>
        <tissue evidence="1">Testis</tissue>
    </source>
</reference>
<accession>A0A8J4U0U2</accession>
<name>A0A8J4U0U2_CLAMG</name>
<dbReference type="AlphaFoldDB" id="A0A8J4U0U2"/>
<evidence type="ECO:0000313" key="2">
    <source>
        <dbReference type="Proteomes" id="UP000727407"/>
    </source>
</evidence>
<evidence type="ECO:0000313" key="1">
    <source>
        <dbReference type="EMBL" id="KAF5898628.1"/>
    </source>
</evidence>
<proteinExistence type="predicted"/>
<dbReference type="Proteomes" id="UP000727407">
    <property type="component" value="Unassembled WGS sequence"/>
</dbReference>
<keyword evidence="2" id="KW-1185">Reference proteome</keyword>
<gene>
    <name evidence="1" type="ORF">DAT39_011652</name>
</gene>
<dbReference type="EMBL" id="QNUK01000194">
    <property type="protein sequence ID" value="KAF5898628.1"/>
    <property type="molecule type" value="Genomic_DNA"/>
</dbReference>
<sequence length="64" mass="7306">MMQNVQGMIYSKNMCVLSCCYVSVRLWLLVLGKVCFWKAGRMFGFFDFSSTSWATAPSSFQDIS</sequence>
<organism evidence="1 2">
    <name type="scientific">Clarias magur</name>
    <name type="common">Asian catfish</name>
    <name type="synonym">Macropteronotus magur</name>
    <dbReference type="NCBI Taxonomy" id="1594786"/>
    <lineage>
        <taxon>Eukaryota</taxon>
        <taxon>Metazoa</taxon>
        <taxon>Chordata</taxon>
        <taxon>Craniata</taxon>
        <taxon>Vertebrata</taxon>
        <taxon>Euteleostomi</taxon>
        <taxon>Actinopterygii</taxon>
        <taxon>Neopterygii</taxon>
        <taxon>Teleostei</taxon>
        <taxon>Ostariophysi</taxon>
        <taxon>Siluriformes</taxon>
        <taxon>Clariidae</taxon>
        <taxon>Clarias</taxon>
    </lineage>
</organism>
<comment type="caution">
    <text evidence="1">The sequence shown here is derived from an EMBL/GenBank/DDBJ whole genome shotgun (WGS) entry which is preliminary data.</text>
</comment>